<gene>
    <name evidence="1" type="ORF">BDY19DRAFT_979439</name>
</gene>
<comment type="caution">
    <text evidence="1">The sequence shown here is derived from an EMBL/GenBank/DDBJ whole genome shotgun (WGS) entry which is preliminary data.</text>
</comment>
<evidence type="ECO:0000313" key="1">
    <source>
        <dbReference type="EMBL" id="KAI0083316.1"/>
    </source>
</evidence>
<name>A0ACB8TMS3_9APHY</name>
<organism evidence="1 2">
    <name type="scientific">Irpex rosettiformis</name>
    <dbReference type="NCBI Taxonomy" id="378272"/>
    <lineage>
        <taxon>Eukaryota</taxon>
        <taxon>Fungi</taxon>
        <taxon>Dikarya</taxon>
        <taxon>Basidiomycota</taxon>
        <taxon>Agaricomycotina</taxon>
        <taxon>Agaricomycetes</taxon>
        <taxon>Polyporales</taxon>
        <taxon>Irpicaceae</taxon>
        <taxon>Irpex</taxon>
    </lineage>
</organism>
<proteinExistence type="predicted"/>
<evidence type="ECO:0000313" key="2">
    <source>
        <dbReference type="Proteomes" id="UP001055072"/>
    </source>
</evidence>
<protein>
    <submittedName>
        <fullName evidence="1">Uncharacterized protein</fullName>
    </submittedName>
</protein>
<sequence>MPMGCFVVTPVIKSLYSLQRYSRCAPLLTQEPALTPVSDKADNYVGDHVGESEIGTGMGSYD</sequence>
<dbReference type="EMBL" id="MU274973">
    <property type="protein sequence ID" value="KAI0083316.1"/>
    <property type="molecule type" value="Genomic_DNA"/>
</dbReference>
<dbReference type="Proteomes" id="UP001055072">
    <property type="component" value="Unassembled WGS sequence"/>
</dbReference>
<accession>A0ACB8TMS3</accession>
<reference evidence="1" key="1">
    <citation type="journal article" date="2021" name="Environ. Microbiol.">
        <title>Gene family expansions and transcriptome signatures uncover fungal adaptations to wood decay.</title>
        <authorList>
            <person name="Hage H."/>
            <person name="Miyauchi S."/>
            <person name="Viragh M."/>
            <person name="Drula E."/>
            <person name="Min B."/>
            <person name="Chaduli D."/>
            <person name="Navarro D."/>
            <person name="Favel A."/>
            <person name="Norest M."/>
            <person name="Lesage-Meessen L."/>
            <person name="Balint B."/>
            <person name="Merenyi Z."/>
            <person name="de Eugenio L."/>
            <person name="Morin E."/>
            <person name="Martinez A.T."/>
            <person name="Baldrian P."/>
            <person name="Stursova M."/>
            <person name="Martinez M.J."/>
            <person name="Novotny C."/>
            <person name="Magnuson J.K."/>
            <person name="Spatafora J.W."/>
            <person name="Maurice S."/>
            <person name="Pangilinan J."/>
            <person name="Andreopoulos W."/>
            <person name="LaButti K."/>
            <person name="Hundley H."/>
            <person name="Na H."/>
            <person name="Kuo A."/>
            <person name="Barry K."/>
            <person name="Lipzen A."/>
            <person name="Henrissat B."/>
            <person name="Riley R."/>
            <person name="Ahrendt S."/>
            <person name="Nagy L.G."/>
            <person name="Grigoriev I.V."/>
            <person name="Martin F."/>
            <person name="Rosso M.N."/>
        </authorList>
    </citation>
    <scope>NUCLEOTIDE SEQUENCE</scope>
    <source>
        <strain evidence="1">CBS 384.51</strain>
    </source>
</reference>
<keyword evidence="2" id="KW-1185">Reference proteome</keyword>